<evidence type="ECO:0008006" key="3">
    <source>
        <dbReference type="Google" id="ProtNLM"/>
    </source>
</evidence>
<dbReference type="RefSeq" id="WP_306736578.1">
    <property type="nucleotide sequence ID" value="NZ_JANHAX010000005.1"/>
</dbReference>
<evidence type="ECO:0000313" key="1">
    <source>
        <dbReference type="EMBL" id="MDQ2091282.1"/>
    </source>
</evidence>
<organism evidence="1 2">
    <name type="scientific">Marimonas arenosa</name>
    <dbReference type="NCBI Taxonomy" id="1795305"/>
    <lineage>
        <taxon>Bacteria</taxon>
        <taxon>Pseudomonadati</taxon>
        <taxon>Pseudomonadota</taxon>
        <taxon>Alphaproteobacteria</taxon>
        <taxon>Rhodobacterales</taxon>
        <taxon>Paracoccaceae</taxon>
        <taxon>Marimonas</taxon>
    </lineage>
</organism>
<evidence type="ECO:0000313" key="2">
    <source>
        <dbReference type="Proteomes" id="UP001226762"/>
    </source>
</evidence>
<accession>A0AAE4B5L2</accession>
<protein>
    <recommendedName>
        <fullName evidence="3">Glycosyl transferase family 2</fullName>
    </recommendedName>
</protein>
<dbReference type="Proteomes" id="UP001226762">
    <property type="component" value="Unassembled WGS sequence"/>
</dbReference>
<sequence length="298" mass="33744">MKLAFLTMVWRDYWLLGKWVHHNAKIVPKRQLYVINHGGDPEVDRLAEGCNVIHVPRDELTTDLTRRRWDLKGAMTNGLLAFHDRVVCTDVDELLVYVGDKPGGLIEHLEVAPMEGNATAPVGLNLVPRESDSAEDGLTVLERHPNALLAGKYTKPCIAHARVVYTVGGHGLQRGQFRIDPEILLFHLHYVTPDYQERMAARQGIVAQAKDHNALQENPEVIRKRHWINWSNPEHVRNKDFGNFDRAEEIDVSGGFSACADLLRGAIKRSDRQMVVDPRIINEHPRRIVVPAALRKAI</sequence>
<proteinExistence type="predicted"/>
<dbReference type="AlphaFoldDB" id="A0AAE4B5L2"/>
<name>A0AAE4B5L2_9RHOB</name>
<reference evidence="1" key="1">
    <citation type="submission" date="2022-07" db="EMBL/GenBank/DDBJ databases">
        <authorList>
            <person name="Otstavnykh N."/>
            <person name="Isaeva M."/>
            <person name="Bystritskaya E."/>
        </authorList>
    </citation>
    <scope>NUCLEOTIDE SEQUENCE</scope>
    <source>
        <strain evidence="1">KCTC 52189</strain>
    </source>
</reference>
<keyword evidence="2" id="KW-1185">Reference proteome</keyword>
<comment type="caution">
    <text evidence="1">The sequence shown here is derived from an EMBL/GenBank/DDBJ whole genome shotgun (WGS) entry which is preliminary data.</text>
</comment>
<dbReference type="EMBL" id="JANHAX010000005">
    <property type="protein sequence ID" value="MDQ2091282.1"/>
    <property type="molecule type" value="Genomic_DNA"/>
</dbReference>
<reference evidence="1" key="2">
    <citation type="submission" date="2023-02" db="EMBL/GenBank/DDBJ databases">
        <title>'Rhodoalgimonas zhirmunskyi' gen. nov., isolated from a red alga.</title>
        <authorList>
            <person name="Nedashkovskaya O.I."/>
            <person name="Otstavnykh N.Y."/>
            <person name="Bystritskaya E.P."/>
            <person name="Balabanova L.A."/>
            <person name="Isaeva M.P."/>
        </authorList>
    </citation>
    <scope>NUCLEOTIDE SEQUENCE</scope>
    <source>
        <strain evidence="1">KCTC 52189</strain>
    </source>
</reference>
<gene>
    <name evidence="1" type="ORF">NO357_15385</name>
</gene>